<dbReference type="InterPro" id="IPR014867">
    <property type="entry name" value="Spore_coat_CotH_CotH2/3/7"/>
</dbReference>
<dbReference type="AlphaFoldDB" id="A0A1M7S0Q4"/>
<reference evidence="2" key="1">
    <citation type="submission" date="2016-12" db="EMBL/GenBank/DDBJ databases">
        <authorList>
            <person name="Varghese N."/>
            <person name="Submissions S."/>
        </authorList>
    </citation>
    <scope>NUCLEOTIDE SEQUENCE [LARGE SCALE GENOMIC DNA]</scope>
    <source>
        <strain evidence="2">DSM 13020</strain>
    </source>
</reference>
<keyword evidence="2" id="KW-1185">Reference proteome</keyword>
<sequence length="522" mass="62109">MFYKISRMLILFLFFLFSTLVFPKLVVSHDAGFYDSEFYVSINSTLSGSVYYTLDGSEPVLGNPNTYTYTKPIHITERKDNKLMYIPTSPIWKEPSGELKKGTVLRIIEVVDGKVVDSTSRTYFVGIRHTLPVVSIIVNPDDMFDYERGIYVPGKLFDPNNPYWTGNYHQRGSEWERTGVLEYFENSKLLYRTDIGIRIHGEFTRSFPIKSIRLYARNKEKEFTYPFFGRVGYKKLLLRNSGNDYEYTYMRDPVVQEVVKGLGFDTQDSYPVVHYINGEYWGILYLSEYYDQRFLQVKHKVNEKNTVIINYDLSIQDGKEGDQQSFLDLLEFVRNNDMRKDENYRVVSSMLDIDNFIDFKITEIISANTDWPGNNERMWRVLEKENSPFGDGKWRYMMYDMDLAFWEPSHNTLKVALYGDPNVPWTMREEATLLLRKLLENESFKNKFVQRFEYILNEVFKPERVENIISRYENMLEPEIELHAKRYGTPEPSFWKEEVGWLKNFMYERRKFIIAYFDEMFK</sequence>
<organism evidence="1 2">
    <name type="scientific">Fervidobacterium gondwanense DSM 13020</name>
    <dbReference type="NCBI Taxonomy" id="1121883"/>
    <lineage>
        <taxon>Bacteria</taxon>
        <taxon>Thermotogati</taxon>
        <taxon>Thermotogota</taxon>
        <taxon>Thermotogae</taxon>
        <taxon>Thermotogales</taxon>
        <taxon>Fervidobacteriaceae</taxon>
        <taxon>Fervidobacterium</taxon>
    </lineage>
</organism>
<dbReference type="STRING" id="1121883.SAMN02745226_00427"/>
<gene>
    <name evidence="1" type="ORF">SAMN02745226_00427</name>
</gene>
<dbReference type="Pfam" id="PF13287">
    <property type="entry name" value="Fn3_assoc"/>
    <property type="match status" value="1"/>
</dbReference>
<dbReference type="OrthoDB" id="9806464at2"/>
<dbReference type="EMBL" id="FRDJ01000001">
    <property type="protein sequence ID" value="SHN52167.1"/>
    <property type="molecule type" value="Genomic_DNA"/>
</dbReference>
<protein>
    <submittedName>
        <fullName evidence="1">Chitobiase/beta-hexosaminidase C-terminal domain-containing protein</fullName>
    </submittedName>
</protein>
<proteinExistence type="predicted"/>
<evidence type="ECO:0000313" key="2">
    <source>
        <dbReference type="Proteomes" id="UP000184207"/>
    </source>
</evidence>
<accession>A0A1M7S0Q4</accession>
<dbReference type="RefSeq" id="WP_072757776.1">
    <property type="nucleotide sequence ID" value="NZ_FRDJ01000001.1"/>
</dbReference>
<name>A0A1M7S0Q4_FERGO</name>
<evidence type="ECO:0000313" key="1">
    <source>
        <dbReference type="EMBL" id="SHN52167.1"/>
    </source>
</evidence>
<dbReference type="InterPro" id="IPR026876">
    <property type="entry name" value="Fn3_assoc_repeat"/>
</dbReference>
<dbReference type="Pfam" id="PF08757">
    <property type="entry name" value="CotH"/>
    <property type="match status" value="1"/>
</dbReference>
<dbReference type="Proteomes" id="UP000184207">
    <property type="component" value="Unassembled WGS sequence"/>
</dbReference>